<dbReference type="PANTHER" id="PTHR45690">
    <property type="entry name" value="NACHT, LRR AND PYD DOMAINS-CONTAINING PROTEIN 12"/>
    <property type="match status" value="1"/>
</dbReference>
<dbReference type="InterPro" id="IPR032675">
    <property type="entry name" value="LRR_dom_sf"/>
</dbReference>
<gene>
    <name evidence="10" type="ORF">KC01_LOCUS19697</name>
</gene>
<dbReference type="GO" id="GO:0042981">
    <property type="term" value="P:regulation of apoptotic process"/>
    <property type="evidence" value="ECO:0007669"/>
    <property type="project" value="InterPro"/>
</dbReference>
<dbReference type="InterPro" id="IPR007111">
    <property type="entry name" value="NACHT_NTPase"/>
</dbReference>
<dbReference type="EMBL" id="OZ035841">
    <property type="protein sequence ID" value="CAL1590144.1"/>
    <property type="molecule type" value="Genomic_DNA"/>
</dbReference>
<dbReference type="SUPFAM" id="SSF52047">
    <property type="entry name" value="RNI-like"/>
    <property type="match status" value="1"/>
</dbReference>
<evidence type="ECO:0000259" key="9">
    <source>
        <dbReference type="PROSITE" id="PS50837"/>
    </source>
</evidence>
<dbReference type="InterPro" id="IPR029495">
    <property type="entry name" value="NACHT-assoc"/>
</dbReference>
<dbReference type="Gene3D" id="1.10.533.10">
    <property type="entry name" value="Death Domain, Fas"/>
    <property type="match status" value="1"/>
</dbReference>
<dbReference type="PANTHER" id="PTHR45690:SF19">
    <property type="entry name" value="NACHT, LRR AND PYD DOMAINS-CONTAINING PROTEIN 3"/>
    <property type="match status" value="1"/>
</dbReference>
<evidence type="ECO:0000256" key="7">
    <source>
        <dbReference type="ARBA" id="ARBA00022859"/>
    </source>
</evidence>
<dbReference type="InterPro" id="IPR011029">
    <property type="entry name" value="DEATH-like_dom_sf"/>
</dbReference>
<dbReference type="AlphaFoldDB" id="A0AAV2KKK4"/>
<feature type="domain" description="NACHT" evidence="9">
    <location>
        <begin position="187"/>
        <end position="321"/>
    </location>
</feature>
<name>A0AAV2KKK4_KNICA</name>
<dbReference type="Pfam" id="PF14484">
    <property type="entry name" value="FISNA"/>
    <property type="match status" value="1"/>
</dbReference>
<keyword evidence="2" id="KW-0963">Cytoplasm</keyword>
<keyword evidence="5" id="KW-0547">Nucleotide-binding</keyword>
<evidence type="ECO:0000256" key="2">
    <source>
        <dbReference type="ARBA" id="ARBA00022490"/>
    </source>
</evidence>
<evidence type="ECO:0000256" key="6">
    <source>
        <dbReference type="ARBA" id="ARBA00022840"/>
    </source>
</evidence>
<dbReference type="GO" id="GO:0061702">
    <property type="term" value="C:canonical inflammasome complex"/>
    <property type="evidence" value="ECO:0007669"/>
    <property type="project" value="UniProtKB-SubCell"/>
</dbReference>
<proteinExistence type="predicted"/>
<feature type="domain" description="CARD" evidence="8">
    <location>
        <begin position="4"/>
        <end position="77"/>
    </location>
</feature>
<dbReference type="SUPFAM" id="SSF47986">
    <property type="entry name" value="DEATH domain"/>
    <property type="match status" value="1"/>
</dbReference>
<dbReference type="GO" id="GO:0005524">
    <property type="term" value="F:ATP binding"/>
    <property type="evidence" value="ECO:0007669"/>
    <property type="project" value="UniProtKB-KW"/>
</dbReference>
<dbReference type="PROSITE" id="PS50837">
    <property type="entry name" value="NACHT"/>
    <property type="match status" value="1"/>
</dbReference>
<dbReference type="Gene3D" id="3.80.10.10">
    <property type="entry name" value="Ribonuclease Inhibitor"/>
    <property type="match status" value="1"/>
</dbReference>
<evidence type="ECO:0000313" key="11">
    <source>
        <dbReference type="Proteomes" id="UP001497482"/>
    </source>
</evidence>
<dbReference type="Pfam" id="PF00619">
    <property type="entry name" value="CARD"/>
    <property type="match status" value="1"/>
</dbReference>
<evidence type="ECO:0000259" key="8">
    <source>
        <dbReference type="PROSITE" id="PS50209"/>
    </source>
</evidence>
<keyword evidence="7" id="KW-0391">Immunity</keyword>
<dbReference type="InterPro" id="IPR027417">
    <property type="entry name" value="P-loop_NTPase"/>
</dbReference>
<reference evidence="10 11" key="1">
    <citation type="submission" date="2024-04" db="EMBL/GenBank/DDBJ databases">
        <authorList>
            <person name="Waldvogel A.-M."/>
            <person name="Schoenle A."/>
        </authorList>
    </citation>
    <scope>NUCLEOTIDE SEQUENCE [LARGE SCALE GENOMIC DNA]</scope>
</reference>
<dbReference type="Gene3D" id="3.40.50.300">
    <property type="entry name" value="P-loop containing nucleotide triphosphate hydrolases"/>
    <property type="match status" value="1"/>
</dbReference>
<evidence type="ECO:0000256" key="5">
    <source>
        <dbReference type="ARBA" id="ARBA00022741"/>
    </source>
</evidence>
<keyword evidence="3" id="KW-0399">Innate immunity</keyword>
<accession>A0AAV2KKK4</accession>
<keyword evidence="6" id="KW-0067">ATP-binding</keyword>
<dbReference type="InterPro" id="IPR050637">
    <property type="entry name" value="NLRP_innate_immun_reg"/>
</dbReference>
<sequence>MVEVDGSCLKALQVRRVSLVDQLEAHVESLVEDLLNHGVFSRDDREQVLSRAGPRARVRQVLDIIQCKGEESAKVLLFLSNNCFHLGPQTGLGGPSAEYQNIVVKHKDVLKRRSQSMLYYNTRHGEKILFSEHYVNLLLVDGHQGLDLKRHEVLTFGHKRLSLQHMSAFHRKIAPKELLTSGSRSVKKVLVTGVAGIGKTIMVQKILFDFGRSKEHLEFDFIIHMMFRDLNLIDKATNLHDLILRKNRHLAKELHNILANDQKLLFVLDGFDEFKYYKNCDVHCFVTEPDEDAEVVEIFGSLMQGELLPNASVLVTSRPNAINYIPVECIDRFVVISGFSLTEVQDYFSRYFQDKTLSDQMFAIVAANELMLTLCYIPAFCYIVCCILKDNKDLYGEGPKTMTDIYVQYLVAMLRLGDNALDMDTVWIIADVLRKSDIIEDLGIGWTNIGDEELVILSDAIHENPQLKELWMEGNRVSQKGLQLLTDLTPNPLRRIVALWNDLDERDPDSAFSVQESIATSFTDDDMWDGWGEWVLKRCEVSSNDKLLTVLSKVCNISAHRREGQWAKTFNENLNKLIQSRIESCTEEDTCNKLKRFQSVTFENKAG</sequence>
<protein>
    <submittedName>
        <fullName evidence="10">Uncharacterized protein</fullName>
    </submittedName>
</protein>
<dbReference type="InterPro" id="IPR001315">
    <property type="entry name" value="CARD"/>
</dbReference>
<keyword evidence="4" id="KW-0677">Repeat</keyword>
<evidence type="ECO:0000256" key="1">
    <source>
        <dbReference type="ARBA" id="ARBA00004496"/>
    </source>
</evidence>
<keyword evidence="11" id="KW-1185">Reference proteome</keyword>
<dbReference type="Proteomes" id="UP001497482">
    <property type="component" value="Chromosome 19"/>
</dbReference>
<evidence type="ECO:0000313" key="10">
    <source>
        <dbReference type="EMBL" id="CAL1590144.1"/>
    </source>
</evidence>
<evidence type="ECO:0000256" key="3">
    <source>
        <dbReference type="ARBA" id="ARBA00022588"/>
    </source>
</evidence>
<comment type="subcellular location">
    <subcellularLocation>
        <location evidence="1">Cytoplasm</location>
    </subcellularLocation>
</comment>
<dbReference type="PROSITE" id="PS50209">
    <property type="entry name" value="CARD"/>
    <property type="match status" value="1"/>
</dbReference>
<dbReference type="Pfam" id="PF05729">
    <property type="entry name" value="NACHT"/>
    <property type="match status" value="1"/>
</dbReference>
<dbReference type="CDD" id="cd01671">
    <property type="entry name" value="CARD"/>
    <property type="match status" value="1"/>
</dbReference>
<dbReference type="GO" id="GO:0045087">
    <property type="term" value="P:innate immune response"/>
    <property type="evidence" value="ECO:0007669"/>
    <property type="project" value="UniProtKB-KW"/>
</dbReference>
<dbReference type="SMART" id="SM01288">
    <property type="entry name" value="FISNA"/>
    <property type="match status" value="1"/>
</dbReference>
<dbReference type="SUPFAM" id="SSF52540">
    <property type="entry name" value="P-loop containing nucleoside triphosphate hydrolases"/>
    <property type="match status" value="1"/>
</dbReference>
<evidence type="ECO:0000256" key="4">
    <source>
        <dbReference type="ARBA" id="ARBA00022737"/>
    </source>
</evidence>
<organism evidence="10 11">
    <name type="scientific">Knipowitschia caucasica</name>
    <name type="common">Caucasian dwarf goby</name>
    <name type="synonym">Pomatoschistus caucasicus</name>
    <dbReference type="NCBI Taxonomy" id="637954"/>
    <lineage>
        <taxon>Eukaryota</taxon>
        <taxon>Metazoa</taxon>
        <taxon>Chordata</taxon>
        <taxon>Craniata</taxon>
        <taxon>Vertebrata</taxon>
        <taxon>Euteleostomi</taxon>
        <taxon>Actinopterygii</taxon>
        <taxon>Neopterygii</taxon>
        <taxon>Teleostei</taxon>
        <taxon>Neoteleostei</taxon>
        <taxon>Acanthomorphata</taxon>
        <taxon>Gobiaria</taxon>
        <taxon>Gobiiformes</taxon>
        <taxon>Gobioidei</taxon>
        <taxon>Gobiidae</taxon>
        <taxon>Gobiinae</taxon>
        <taxon>Knipowitschia</taxon>
    </lineage>
</organism>